<evidence type="ECO:0000313" key="2">
    <source>
        <dbReference type="Proteomes" id="UP000825729"/>
    </source>
</evidence>
<comment type="caution">
    <text evidence="1">The sequence shown here is derived from an EMBL/GenBank/DDBJ whole genome shotgun (WGS) entry which is preliminary data.</text>
</comment>
<accession>A0AAV7DZK8</accession>
<dbReference type="AlphaFoldDB" id="A0AAV7DZK8"/>
<evidence type="ECO:0000313" key="1">
    <source>
        <dbReference type="EMBL" id="KAG9441400.1"/>
    </source>
</evidence>
<name>A0AAV7DZK8_ARIFI</name>
<dbReference type="PANTHER" id="PTHR31903:SF4">
    <property type="entry name" value="OS11G0490300 PROTEIN"/>
    <property type="match status" value="1"/>
</dbReference>
<protein>
    <submittedName>
        <fullName evidence="1">Uncharacterized protein</fullName>
    </submittedName>
</protein>
<gene>
    <name evidence="1" type="ORF">H6P81_017254</name>
</gene>
<dbReference type="PANTHER" id="PTHR31903">
    <property type="entry name" value="F12F1.11-RELATED"/>
    <property type="match status" value="1"/>
</dbReference>
<dbReference type="Proteomes" id="UP000825729">
    <property type="component" value="Unassembled WGS sequence"/>
</dbReference>
<keyword evidence="2" id="KW-1185">Reference proteome</keyword>
<organism evidence="1 2">
    <name type="scientific">Aristolochia fimbriata</name>
    <name type="common">White veined hardy Dutchman's pipe vine</name>
    <dbReference type="NCBI Taxonomy" id="158543"/>
    <lineage>
        <taxon>Eukaryota</taxon>
        <taxon>Viridiplantae</taxon>
        <taxon>Streptophyta</taxon>
        <taxon>Embryophyta</taxon>
        <taxon>Tracheophyta</taxon>
        <taxon>Spermatophyta</taxon>
        <taxon>Magnoliopsida</taxon>
        <taxon>Magnoliidae</taxon>
        <taxon>Piperales</taxon>
        <taxon>Aristolochiaceae</taxon>
        <taxon>Aristolochia</taxon>
    </lineage>
</organism>
<dbReference type="EMBL" id="JAINDJ010000007">
    <property type="protein sequence ID" value="KAG9441400.1"/>
    <property type="molecule type" value="Genomic_DNA"/>
</dbReference>
<proteinExistence type="predicted"/>
<sequence>MRPFSTALSGSEIYQGCRTPSDLSTFSASSSEPWLSPSPSAREFYEGLRTPDWLEQDPESIIDTQIAVGGGRYAGNARLFQIKKFLMKALLGRSVIDVKPSSPEASSSSSAAPVAAAPSLIDDVLNLLPSAISDRISFEGFEKDKEVLAYMILCSMKNSSLMLEEMKNYEKPPAAPHEPLLHCPCFNCYSSFWLRWDSSPNRELIHSAIEAFEDHFAKRGMKGRKSGKNRGRLPVSKLFLLFREKFGVSTL</sequence>
<reference evidence="1 2" key="1">
    <citation type="submission" date="2021-07" db="EMBL/GenBank/DDBJ databases">
        <title>The Aristolochia fimbriata genome: insights into angiosperm evolution, floral development and chemical biosynthesis.</title>
        <authorList>
            <person name="Jiao Y."/>
        </authorList>
    </citation>
    <scope>NUCLEOTIDE SEQUENCE [LARGE SCALE GENOMIC DNA]</scope>
    <source>
        <strain evidence="1">IBCAS-2021</strain>
        <tissue evidence="1">Leaf</tissue>
    </source>
</reference>